<comment type="caution">
    <text evidence="3">The sequence shown here is derived from an EMBL/GenBank/DDBJ whole genome shotgun (WGS) entry which is preliminary data.</text>
</comment>
<dbReference type="GO" id="GO:0016491">
    <property type="term" value="F:oxidoreductase activity"/>
    <property type="evidence" value="ECO:0007669"/>
    <property type="project" value="UniProtKB-KW"/>
</dbReference>
<accession>A0A2A4G1R8</accession>
<sequence length="255" mass="26723">MTPEFGNSRTAIVTGAAKRIGAEIASALAADGWDVLVHYRHSAAEAKALAARLPRARAVAADLATADGADRVIAALAGMPPPALLVNSASSFVYDSLDDFSVEAWDMHMAANARGPALLSRAFAAAVPEGQGGLIVNMLDAKLSGLNPDFFTYTISKIAFAGVHELLARSLASSHIRVNAIAPSVTLVSGPQSRENFEKVHALNPLGRGVEVSEIVAALRFLIAVPTITGQTITLDGGQRFLGLARDVQYLDQEP</sequence>
<protein>
    <submittedName>
        <fullName evidence="3">Short-chain dehydrogenase</fullName>
    </submittedName>
</protein>
<dbReference type="Pfam" id="PF13561">
    <property type="entry name" value="adh_short_C2"/>
    <property type="match status" value="1"/>
</dbReference>
<proteinExistence type="inferred from homology"/>
<dbReference type="Proteomes" id="UP000218934">
    <property type="component" value="Unassembled WGS sequence"/>
</dbReference>
<evidence type="ECO:0000256" key="1">
    <source>
        <dbReference type="ARBA" id="ARBA00006484"/>
    </source>
</evidence>
<dbReference type="InterPro" id="IPR036291">
    <property type="entry name" value="NAD(P)-bd_dom_sf"/>
</dbReference>
<organism evidence="3 4">
    <name type="scientific">Rhizorhabdus dicambivorans</name>
    <dbReference type="NCBI Taxonomy" id="1850238"/>
    <lineage>
        <taxon>Bacteria</taxon>
        <taxon>Pseudomonadati</taxon>
        <taxon>Pseudomonadota</taxon>
        <taxon>Alphaproteobacteria</taxon>
        <taxon>Sphingomonadales</taxon>
        <taxon>Sphingomonadaceae</taxon>
        <taxon>Rhizorhabdus</taxon>
    </lineage>
</organism>
<keyword evidence="4" id="KW-1185">Reference proteome</keyword>
<evidence type="ECO:0000313" key="3">
    <source>
        <dbReference type="EMBL" id="PCE44431.1"/>
    </source>
</evidence>
<dbReference type="PRINTS" id="PR00081">
    <property type="entry name" value="GDHRDH"/>
</dbReference>
<comment type="similarity">
    <text evidence="1">Belongs to the short-chain dehydrogenases/reductases (SDR) family.</text>
</comment>
<dbReference type="RefSeq" id="WP_066959038.1">
    <property type="nucleotide sequence ID" value="NZ_CP023449.1"/>
</dbReference>
<name>A0A2A4G1R8_9SPHN</name>
<dbReference type="SUPFAM" id="SSF51735">
    <property type="entry name" value="NAD(P)-binding Rossmann-fold domains"/>
    <property type="match status" value="1"/>
</dbReference>
<reference evidence="3 4" key="1">
    <citation type="submission" date="2017-09" db="EMBL/GenBank/DDBJ databases">
        <title>The Catabolism of 3,6-Dichlorosalicylic acid is Initiated by the Cytochrome P450 Monooxygenase DsmABC in Rhizorhabdus dicambivorans Ndbn-20.</title>
        <authorList>
            <person name="Na L."/>
        </authorList>
    </citation>
    <scope>NUCLEOTIDE SEQUENCE [LARGE SCALE GENOMIC DNA]</scope>
    <source>
        <strain evidence="3 4">Ndbn-20m</strain>
    </source>
</reference>
<dbReference type="EMBL" id="NWUF01000001">
    <property type="protein sequence ID" value="PCE44431.1"/>
    <property type="molecule type" value="Genomic_DNA"/>
</dbReference>
<dbReference type="Gene3D" id="3.40.50.720">
    <property type="entry name" value="NAD(P)-binding Rossmann-like Domain"/>
    <property type="match status" value="1"/>
</dbReference>
<keyword evidence="2" id="KW-0560">Oxidoreductase</keyword>
<dbReference type="KEGG" id="rdi:CMV14_11570"/>
<dbReference type="OrthoDB" id="9786360at2"/>
<evidence type="ECO:0000313" key="4">
    <source>
        <dbReference type="Proteomes" id="UP000218934"/>
    </source>
</evidence>
<dbReference type="PANTHER" id="PTHR43639:SF1">
    <property type="entry name" value="SHORT-CHAIN DEHYDROGENASE_REDUCTASE FAMILY PROTEIN"/>
    <property type="match status" value="1"/>
</dbReference>
<dbReference type="PANTHER" id="PTHR43639">
    <property type="entry name" value="OXIDOREDUCTASE, SHORT-CHAIN DEHYDROGENASE/REDUCTASE FAMILY (AFU_ORTHOLOGUE AFUA_5G02870)"/>
    <property type="match status" value="1"/>
</dbReference>
<dbReference type="InterPro" id="IPR002347">
    <property type="entry name" value="SDR_fam"/>
</dbReference>
<dbReference type="AlphaFoldDB" id="A0A2A4G1R8"/>
<evidence type="ECO:0000256" key="2">
    <source>
        <dbReference type="ARBA" id="ARBA00023002"/>
    </source>
</evidence>
<gene>
    <name evidence="3" type="ORF">COO09_00955</name>
</gene>